<dbReference type="OrthoDB" id="5330058at2759"/>
<feature type="compositionally biased region" description="Polar residues" evidence="1">
    <location>
        <begin position="702"/>
        <end position="713"/>
    </location>
</feature>
<comment type="caution">
    <text evidence="2">The sequence shown here is derived from an EMBL/GenBank/DDBJ whole genome shotgun (WGS) entry which is preliminary data.</text>
</comment>
<feature type="region of interest" description="Disordered" evidence="1">
    <location>
        <begin position="555"/>
        <end position="685"/>
    </location>
</feature>
<feature type="compositionally biased region" description="Basic and acidic residues" evidence="1">
    <location>
        <begin position="608"/>
        <end position="633"/>
    </location>
</feature>
<feature type="region of interest" description="Disordered" evidence="1">
    <location>
        <begin position="769"/>
        <end position="792"/>
    </location>
</feature>
<keyword evidence="3" id="KW-1185">Reference proteome</keyword>
<sequence length="875" mass="99870">MTSNPREPQCVDAYHDGPEYPHETQYSYDVPRPQTYIPPFEQWQRRYNSIPWPSYIEPLPGLSTRGVDTKDAQEATYIGDRLTEQETIQPRRLNSEHALPNITFSLFGNPFPKCNSMIDMYLPRFQAYPGATQDRTPELEVGFHHESPRVVHIDITKSWKGLSSDKAEELLFWETTFKKALEYLLHDQLEVLQQQCEATNRIRRHREQHHRNRSDGVHYLPISMIDIATAMVSTYREHRRIYHWLASMGNIYKTVAQFVRTHDCFVTPAMGYGTFFTTGDLRIGVKPLVANDYLQTTATAQLSVYPVEVNWAPDMLSFDHFDPITAEGNEFRLVPRYNHSFTITGAESYSEPSQIIYITSAAWLRWDPSISGFSGTVPTSSDAEDHMLRSQPILVEDAPGERSTTYTLQIMITATVLEYFDTAVRFEKTVRSRVTINVKKRKYPRVNPTPDSTLKLLGIEKSKCNENQSSLKWNPLWQPNPQITRCDDPFFGAGTLFSSHAYEGGLLEPSGLFNSDESRLLSRHPFDSFTMMPLLGPSQPPGLSTLSDINRISQDNDFLPEITPEKGRQASPRRDRRRGLERQDPIENDRKLGLTIPPQMKTHRHNHPRTESGDKRLHDDIPNMLDMPRHSTQSDEELETRYRPCSKRSSWRGTGVSVQKKGNGYPSQDHHPQRNVDHSTTNSEEEDEAYILKYCEMMNLASDQQQPGGNSRSPEFHGSRASISEPLARDGSRFLNPYTVMRAEFEFNTDALWTPPAWDAYTRSFEACHPPGATNTQAERDNGHHDAESPPLIRGKDKAAFVQMIVERAEEERRMLGSDISDIFASSPPSTSEGEWEDVDTEEEGVSIPDIENSDASQAHQGWPIPVHDSSTRGY</sequence>
<feature type="region of interest" description="Disordered" evidence="1">
    <location>
        <begin position="702"/>
        <end position="724"/>
    </location>
</feature>
<name>A0A2B7X5U1_9EURO</name>
<feature type="region of interest" description="Disordered" evidence="1">
    <location>
        <begin position="817"/>
        <end position="875"/>
    </location>
</feature>
<reference evidence="2 3" key="1">
    <citation type="submission" date="2017-10" db="EMBL/GenBank/DDBJ databases">
        <title>Comparative genomics in systemic dimorphic fungi from Ajellomycetaceae.</title>
        <authorList>
            <person name="Munoz J.F."/>
            <person name="Mcewen J.G."/>
            <person name="Clay O.K."/>
            <person name="Cuomo C.A."/>
        </authorList>
    </citation>
    <scope>NUCLEOTIDE SEQUENCE [LARGE SCALE GENOMIC DNA]</scope>
    <source>
        <strain evidence="2 3">UAMH130</strain>
    </source>
</reference>
<proteinExistence type="predicted"/>
<dbReference type="AlphaFoldDB" id="A0A2B7X5U1"/>
<evidence type="ECO:0000256" key="1">
    <source>
        <dbReference type="SAM" id="MobiDB-lite"/>
    </source>
</evidence>
<feature type="compositionally biased region" description="Acidic residues" evidence="1">
    <location>
        <begin position="834"/>
        <end position="845"/>
    </location>
</feature>
<dbReference type="EMBL" id="PDNC01000040">
    <property type="protein sequence ID" value="PGH04259.1"/>
    <property type="molecule type" value="Genomic_DNA"/>
</dbReference>
<evidence type="ECO:0000313" key="3">
    <source>
        <dbReference type="Proteomes" id="UP000224080"/>
    </source>
</evidence>
<accession>A0A2B7X5U1</accession>
<gene>
    <name evidence="2" type="ORF">GX51_03604</name>
</gene>
<protein>
    <submittedName>
        <fullName evidence="2">Uncharacterized protein</fullName>
    </submittedName>
</protein>
<feature type="compositionally biased region" description="Basic and acidic residues" evidence="1">
    <location>
        <begin position="668"/>
        <end position="677"/>
    </location>
</feature>
<feature type="compositionally biased region" description="Basic and acidic residues" evidence="1">
    <location>
        <begin position="578"/>
        <end position="592"/>
    </location>
</feature>
<dbReference type="Proteomes" id="UP000224080">
    <property type="component" value="Unassembled WGS sequence"/>
</dbReference>
<organism evidence="2 3">
    <name type="scientific">Blastomyces parvus</name>
    <dbReference type="NCBI Taxonomy" id="2060905"/>
    <lineage>
        <taxon>Eukaryota</taxon>
        <taxon>Fungi</taxon>
        <taxon>Dikarya</taxon>
        <taxon>Ascomycota</taxon>
        <taxon>Pezizomycotina</taxon>
        <taxon>Eurotiomycetes</taxon>
        <taxon>Eurotiomycetidae</taxon>
        <taxon>Onygenales</taxon>
        <taxon>Ajellomycetaceae</taxon>
        <taxon>Blastomyces</taxon>
    </lineage>
</organism>
<feature type="compositionally biased region" description="Basic and acidic residues" evidence="1">
    <location>
        <begin position="778"/>
        <end position="792"/>
    </location>
</feature>
<evidence type="ECO:0000313" key="2">
    <source>
        <dbReference type="EMBL" id="PGH04259.1"/>
    </source>
</evidence>